<dbReference type="Proteomes" id="UP000600799">
    <property type="component" value="Unassembled WGS sequence"/>
</dbReference>
<reference evidence="2 3" key="1">
    <citation type="submission" date="2020-11" db="EMBL/GenBank/DDBJ databases">
        <title>The genome sequence of Novosphingobium sp. 1Y9A.</title>
        <authorList>
            <person name="Liu Y."/>
        </authorList>
    </citation>
    <scope>NUCLEOTIDE SEQUENCE [LARGE SCALE GENOMIC DNA]</scope>
    <source>
        <strain evidence="2 3">1Y9A</strain>
    </source>
</reference>
<protein>
    <recommendedName>
        <fullName evidence="1">Transferrin-binding protein B C-lobe/N-lobe beta-barrel domain-containing protein</fullName>
    </recommendedName>
</protein>
<dbReference type="EMBL" id="JADQDC010000003">
    <property type="protein sequence ID" value="MBF9150486.1"/>
    <property type="molecule type" value="Genomic_DNA"/>
</dbReference>
<dbReference type="Pfam" id="PF01298">
    <property type="entry name" value="TbpB_B_D"/>
    <property type="match status" value="1"/>
</dbReference>
<dbReference type="RefSeq" id="WP_196274839.1">
    <property type="nucleotide sequence ID" value="NZ_JADQDC010000003.1"/>
</dbReference>
<keyword evidence="3" id="KW-1185">Reference proteome</keyword>
<evidence type="ECO:0000313" key="3">
    <source>
        <dbReference type="Proteomes" id="UP000600799"/>
    </source>
</evidence>
<name>A0ABS0HET5_9SPHN</name>
<sequence>MAPLVSESFKNVASVGTISVPTSGAAVSTSASALTLTVSYNATSQSWTVSDGTRSRTFGPGDIDATQSNSAITTYKVVSGNTTEFLSLTTTGTAAGQTRYVGAGIWQRQVNGTGTIDGRISAFAYGVQTPNASLPRTGAASFDVKLLGARTFSTNIYALGGTGKLSVDFLSGGIAGKGFYDETDVQTNVTARGYNWSAFALLSKSANSFLGQLTLGSAGTGELHGTFFGPNAEEVGAAFSQNPNSDVAATGVIYGARGTTPVNTSTSLDTPATDQFYQPLSASAKGTLDGAGNLSSVAAGSGLSSVHQGENGSPLVFYGTDGRIMWQPTRASNVSLSYEFYTSGDYLRAGILTDRRSSVGQIDAFVYGFPTTNAATPRTGSAAFNVFLNGGIMANGAKIQGVNGNGSINVNFQSGAISTLGAYTVGNAIPGTGAGLPGTQSDSGNWSGSGTLSASANAFTGNIAFDGSTDYSGTLTGKLFGPAAEQVGAVVQASSAAGAVMAATLAGGRGSDSTASQSGLAGLTTTTVLNGSDAQYYFTPSLSPAEQALLDSNIEVTYNPTDKSYVLTSKTTGVNFGGAAQLSQTLAAADLKTAESSSTFDVYRGADYTARVFKFGSGNPSIALTYASFAEVVRTDTVDGRQVTTHYYVPFGGLTPSFQIPRTGSATYSGVVYGYGRNGATQREASLSGTSTFTADFAAGTGSAVLALTATDVSNNAASSLGSFTYSGSLAGNCPGCGVGNTFSLRGSGTDVLSTSFLNGMFFGANAAEWGGSFLLQLSPLGGQQSIYTGVTVGKKN</sequence>
<dbReference type="SUPFAM" id="SSF56925">
    <property type="entry name" value="OMPA-like"/>
    <property type="match status" value="2"/>
</dbReference>
<dbReference type="Gene3D" id="2.40.160.90">
    <property type="match status" value="3"/>
</dbReference>
<accession>A0ABS0HET5</accession>
<organism evidence="2 3">
    <name type="scientific">Novosphingobium jiangmenense</name>
    <dbReference type="NCBI Taxonomy" id="2791981"/>
    <lineage>
        <taxon>Bacteria</taxon>
        <taxon>Pseudomonadati</taxon>
        <taxon>Pseudomonadota</taxon>
        <taxon>Alphaproteobacteria</taxon>
        <taxon>Sphingomonadales</taxon>
        <taxon>Sphingomonadaceae</taxon>
        <taxon>Novosphingobium</taxon>
    </lineage>
</organism>
<dbReference type="InterPro" id="IPR001677">
    <property type="entry name" value="TbpB_B_D"/>
</dbReference>
<feature type="domain" description="Transferrin-binding protein B C-lobe/N-lobe beta-barrel" evidence="1">
    <location>
        <begin position="660"/>
        <end position="779"/>
    </location>
</feature>
<dbReference type="InterPro" id="IPR011250">
    <property type="entry name" value="OMP/PagP_B-barrel"/>
</dbReference>
<evidence type="ECO:0000259" key="1">
    <source>
        <dbReference type="Pfam" id="PF01298"/>
    </source>
</evidence>
<comment type="caution">
    <text evidence="2">The sequence shown here is derived from an EMBL/GenBank/DDBJ whole genome shotgun (WGS) entry which is preliminary data.</text>
</comment>
<gene>
    <name evidence="2" type="ORF">I2488_05690</name>
</gene>
<evidence type="ECO:0000313" key="2">
    <source>
        <dbReference type="EMBL" id="MBF9150486.1"/>
    </source>
</evidence>
<proteinExistence type="predicted"/>